<accession>A0A1R3KP78</accession>
<dbReference type="EMBL" id="AWUE01012574">
    <property type="protein sequence ID" value="OMP08881.1"/>
    <property type="molecule type" value="Genomic_DNA"/>
</dbReference>
<keyword evidence="3" id="KW-1185">Reference proteome</keyword>
<proteinExistence type="predicted"/>
<comment type="caution">
    <text evidence="2">The sequence shown here is derived from an EMBL/GenBank/DDBJ whole genome shotgun (WGS) entry which is preliminary data.</text>
</comment>
<evidence type="ECO:0000256" key="1">
    <source>
        <dbReference type="SAM" id="MobiDB-lite"/>
    </source>
</evidence>
<dbReference type="Proteomes" id="UP000187203">
    <property type="component" value="Unassembled WGS sequence"/>
</dbReference>
<evidence type="ECO:0000313" key="2">
    <source>
        <dbReference type="EMBL" id="OMP08881.1"/>
    </source>
</evidence>
<evidence type="ECO:0000313" key="3">
    <source>
        <dbReference type="Proteomes" id="UP000187203"/>
    </source>
</evidence>
<dbReference type="AlphaFoldDB" id="A0A1R3KP78"/>
<organism evidence="2 3">
    <name type="scientific">Corchorus olitorius</name>
    <dbReference type="NCBI Taxonomy" id="93759"/>
    <lineage>
        <taxon>Eukaryota</taxon>
        <taxon>Viridiplantae</taxon>
        <taxon>Streptophyta</taxon>
        <taxon>Embryophyta</taxon>
        <taxon>Tracheophyta</taxon>
        <taxon>Spermatophyta</taxon>
        <taxon>Magnoliopsida</taxon>
        <taxon>eudicotyledons</taxon>
        <taxon>Gunneridae</taxon>
        <taxon>Pentapetalae</taxon>
        <taxon>rosids</taxon>
        <taxon>malvids</taxon>
        <taxon>Malvales</taxon>
        <taxon>Malvaceae</taxon>
        <taxon>Grewioideae</taxon>
        <taxon>Apeibeae</taxon>
        <taxon>Corchorus</taxon>
    </lineage>
</organism>
<reference evidence="3" key="1">
    <citation type="submission" date="2013-09" db="EMBL/GenBank/DDBJ databases">
        <title>Corchorus olitorius genome sequencing.</title>
        <authorList>
            <person name="Alam M."/>
            <person name="Haque M.S."/>
            <person name="Islam M.S."/>
            <person name="Emdad E.M."/>
            <person name="Islam M.M."/>
            <person name="Ahmed B."/>
            <person name="Halim A."/>
            <person name="Hossen Q.M.M."/>
            <person name="Hossain M.Z."/>
            <person name="Ahmed R."/>
            <person name="Khan M.M."/>
            <person name="Islam R."/>
            <person name="Rashid M.M."/>
            <person name="Khan S.A."/>
            <person name="Rahman M.S."/>
            <person name="Alam M."/>
            <person name="Yahiya A.S."/>
            <person name="Khan M.S."/>
            <person name="Azam M.S."/>
            <person name="Haque T."/>
            <person name="Lashkar M.Z.H."/>
            <person name="Akhand A.I."/>
            <person name="Morshed G."/>
            <person name="Roy S."/>
            <person name="Uddin K.S."/>
            <person name="Rabeya T."/>
            <person name="Hossain A.S."/>
            <person name="Chowdhury A."/>
            <person name="Snigdha A.R."/>
            <person name="Mortoza M.S."/>
            <person name="Matin S.A."/>
            <person name="Hoque S.M.E."/>
            <person name="Islam M.K."/>
            <person name="Roy D.K."/>
            <person name="Haider R."/>
            <person name="Moosa M.M."/>
            <person name="Elias S.M."/>
            <person name="Hasan A.M."/>
            <person name="Jahan S."/>
            <person name="Shafiuddin M."/>
            <person name="Mahmood N."/>
            <person name="Shommy N.S."/>
        </authorList>
    </citation>
    <scope>NUCLEOTIDE SEQUENCE [LARGE SCALE GENOMIC DNA]</scope>
    <source>
        <strain evidence="3">cv. O-4</strain>
    </source>
</reference>
<feature type="region of interest" description="Disordered" evidence="1">
    <location>
        <begin position="1"/>
        <end position="37"/>
    </location>
</feature>
<gene>
    <name evidence="2" type="ORF">COLO4_06032</name>
</gene>
<sequence length="37" mass="4278">MAFQGLNHRKLRPNSKCNMSIHHAKPSKRISTEDKCI</sequence>
<protein>
    <submittedName>
        <fullName evidence="2">Uncharacterized protein</fullName>
    </submittedName>
</protein>
<name>A0A1R3KP78_9ROSI</name>